<keyword evidence="1" id="KW-1133">Transmembrane helix</keyword>
<accession>A0A6C0CQI2</accession>
<evidence type="ECO:0000313" key="2">
    <source>
        <dbReference type="EMBL" id="QHT05929.1"/>
    </source>
</evidence>
<sequence>MDQIFVTKYSQDNMSHETNTIEFICVFFGYIFTSIGFVLILKKCFECCVKEKKTNNLEYVSLNSINHHTYQSSNLV</sequence>
<feature type="transmembrane region" description="Helical" evidence="1">
    <location>
        <begin position="20"/>
        <end position="41"/>
    </location>
</feature>
<keyword evidence="1" id="KW-0812">Transmembrane</keyword>
<organism evidence="2">
    <name type="scientific">viral metagenome</name>
    <dbReference type="NCBI Taxonomy" id="1070528"/>
    <lineage>
        <taxon>unclassified sequences</taxon>
        <taxon>metagenomes</taxon>
        <taxon>organismal metagenomes</taxon>
    </lineage>
</organism>
<keyword evidence="1" id="KW-0472">Membrane</keyword>
<name>A0A6C0CQI2_9ZZZZ</name>
<evidence type="ECO:0000256" key="1">
    <source>
        <dbReference type="SAM" id="Phobius"/>
    </source>
</evidence>
<dbReference type="AlphaFoldDB" id="A0A6C0CQI2"/>
<reference evidence="2" key="1">
    <citation type="journal article" date="2020" name="Nature">
        <title>Giant virus diversity and host interactions through global metagenomics.</title>
        <authorList>
            <person name="Schulz F."/>
            <person name="Roux S."/>
            <person name="Paez-Espino D."/>
            <person name="Jungbluth S."/>
            <person name="Walsh D.A."/>
            <person name="Denef V.J."/>
            <person name="McMahon K.D."/>
            <person name="Konstantinidis K.T."/>
            <person name="Eloe-Fadrosh E.A."/>
            <person name="Kyrpides N.C."/>
            <person name="Woyke T."/>
        </authorList>
    </citation>
    <scope>NUCLEOTIDE SEQUENCE</scope>
    <source>
        <strain evidence="2">GVMAG-M-3300021425-14</strain>
    </source>
</reference>
<proteinExistence type="predicted"/>
<protein>
    <submittedName>
        <fullName evidence="2">Uncharacterized protein</fullName>
    </submittedName>
</protein>
<dbReference type="EMBL" id="MN739461">
    <property type="protein sequence ID" value="QHT05929.1"/>
    <property type="molecule type" value="Genomic_DNA"/>
</dbReference>